<dbReference type="InterPro" id="IPR002397">
    <property type="entry name" value="Cyt_P450_B"/>
</dbReference>
<dbReference type="RefSeq" id="WP_150957836.1">
    <property type="nucleotide sequence ID" value="NZ_VZRB01000049.1"/>
</dbReference>
<dbReference type="PANTHER" id="PTHR46696:SF1">
    <property type="entry name" value="CYTOCHROME P450 YJIB-RELATED"/>
    <property type="match status" value="1"/>
</dbReference>
<dbReference type="PRINTS" id="PR00359">
    <property type="entry name" value="BP450"/>
</dbReference>
<evidence type="ECO:0000256" key="6">
    <source>
        <dbReference type="ARBA" id="ARBA00023033"/>
    </source>
</evidence>
<dbReference type="EMBL" id="VZRB01000049">
    <property type="protein sequence ID" value="KAB1139954.1"/>
    <property type="molecule type" value="Genomic_DNA"/>
</dbReference>
<keyword evidence="5 7" id="KW-0408">Iron</keyword>
<evidence type="ECO:0000256" key="3">
    <source>
        <dbReference type="ARBA" id="ARBA00022723"/>
    </source>
</evidence>
<evidence type="ECO:0000313" key="9">
    <source>
        <dbReference type="Proteomes" id="UP000442707"/>
    </source>
</evidence>
<evidence type="ECO:0000256" key="2">
    <source>
        <dbReference type="ARBA" id="ARBA00022617"/>
    </source>
</evidence>
<keyword evidence="3 7" id="KW-0479">Metal-binding</keyword>
<evidence type="ECO:0000256" key="1">
    <source>
        <dbReference type="ARBA" id="ARBA00010617"/>
    </source>
</evidence>
<evidence type="ECO:0000256" key="7">
    <source>
        <dbReference type="RuleBase" id="RU000461"/>
    </source>
</evidence>
<dbReference type="Gene3D" id="1.10.630.10">
    <property type="entry name" value="Cytochrome P450"/>
    <property type="match status" value="1"/>
</dbReference>
<dbReference type="FunFam" id="1.10.630.10:FF:000018">
    <property type="entry name" value="Cytochrome P450 monooxygenase"/>
    <property type="match status" value="1"/>
</dbReference>
<keyword evidence="6 7" id="KW-0503">Monooxygenase</keyword>
<dbReference type="CDD" id="cd11029">
    <property type="entry name" value="CYP107-like"/>
    <property type="match status" value="1"/>
</dbReference>
<dbReference type="Proteomes" id="UP000442707">
    <property type="component" value="Unassembled WGS sequence"/>
</dbReference>
<dbReference type="InterPro" id="IPR036396">
    <property type="entry name" value="Cyt_P450_sf"/>
</dbReference>
<dbReference type="InterPro" id="IPR017972">
    <property type="entry name" value="Cyt_P450_CS"/>
</dbReference>
<accession>A0A6H9UP03</accession>
<sequence length="414" mass="45578">MEDPRPLVIDPVGRDIHGEAARIRERGPVTLVELPDGVEAWAVSAPELLKRLLTDPRVSKDPRQHWPRWINGGISPEWPLFTWVAVQNMFTAYGGEHRRLRTLVSTAFTARRTATLEPRVEEITKGLLDRVQEAGRRGQVVDLREQFCYPLPIQVISELFGLPEEQGAELRAVVDGIFHTSATPEEVTDIYARFYAALGELVALKRRSPGDDLTSALIAARDDEDGTRLTEQELLDTLVLMVSAGHETTVNLLDNAIHLLLAHPDQLAHVRGGIASWDDAIEEALRVEAPVTSLPLRYAVEDLTMSDFGGPDGVVIRKGEAILAAYAAAGRHPDKYGEGAADFDVSRADKEHLAFGHGVHFCLGAPLGRLEGRIALPALFDRFPGLRLAVRSTELEPVDSFISNGHRTLPVHLS</sequence>
<reference evidence="8 9" key="1">
    <citation type="submission" date="2019-09" db="EMBL/GenBank/DDBJ databases">
        <title>Screening of Novel Bioactive Compounds from Soil-Associated.</title>
        <authorList>
            <person name="Zhao S."/>
        </authorList>
    </citation>
    <scope>NUCLEOTIDE SEQUENCE [LARGE SCALE GENOMIC DNA]</scope>
    <source>
        <strain evidence="8 9">HIT-DPA4</strain>
    </source>
</reference>
<dbReference type="AlphaFoldDB" id="A0A6H9UP03"/>
<dbReference type="SUPFAM" id="SSF48264">
    <property type="entry name" value="Cytochrome P450"/>
    <property type="match status" value="1"/>
</dbReference>
<evidence type="ECO:0000256" key="5">
    <source>
        <dbReference type="ARBA" id="ARBA00023004"/>
    </source>
</evidence>
<dbReference type="PROSITE" id="PS00086">
    <property type="entry name" value="CYTOCHROME_P450"/>
    <property type="match status" value="1"/>
</dbReference>
<gene>
    <name evidence="8" type="ORF">F7R91_37845</name>
</gene>
<comment type="similarity">
    <text evidence="1 7">Belongs to the cytochrome P450 family.</text>
</comment>
<dbReference type="PANTHER" id="PTHR46696">
    <property type="entry name" value="P450, PUTATIVE (EUROFUNG)-RELATED"/>
    <property type="match status" value="1"/>
</dbReference>
<name>A0A6H9UP03_9ACTN</name>
<organism evidence="8 9">
    <name type="scientific">Streptomyces luteolifulvus</name>
    <dbReference type="NCBI Taxonomy" id="2615112"/>
    <lineage>
        <taxon>Bacteria</taxon>
        <taxon>Bacillati</taxon>
        <taxon>Actinomycetota</taxon>
        <taxon>Actinomycetes</taxon>
        <taxon>Kitasatosporales</taxon>
        <taxon>Streptomycetaceae</taxon>
        <taxon>Streptomyces</taxon>
    </lineage>
</organism>
<dbReference type="Pfam" id="PF00067">
    <property type="entry name" value="p450"/>
    <property type="match status" value="2"/>
</dbReference>
<keyword evidence="2 7" id="KW-0349">Heme</keyword>
<dbReference type="GO" id="GO:0004497">
    <property type="term" value="F:monooxygenase activity"/>
    <property type="evidence" value="ECO:0007669"/>
    <property type="project" value="UniProtKB-KW"/>
</dbReference>
<dbReference type="GO" id="GO:0005506">
    <property type="term" value="F:iron ion binding"/>
    <property type="evidence" value="ECO:0007669"/>
    <property type="project" value="InterPro"/>
</dbReference>
<keyword evidence="4 7" id="KW-0560">Oxidoreductase</keyword>
<evidence type="ECO:0000256" key="4">
    <source>
        <dbReference type="ARBA" id="ARBA00023002"/>
    </source>
</evidence>
<dbReference type="GO" id="GO:0016705">
    <property type="term" value="F:oxidoreductase activity, acting on paired donors, with incorporation or reduction of molecular oxygen"/>
    <property type="evidence" value="ECO:0007669"/>
    <property type="project" value="InterPro"/>
</dbReference>
<dbReference type="GO" id="GO:0020037">
    <property type="term" value="F:heme binding"/>
    <property type="evidence" value="ECO:0007669"/>
    <property type="project" value="InterPro"/>
</dbReference>
<protein>
    <submittedName>
        <fullName evidence="8">Cytochrome P450</fullName>
    </submittedName>
</protein>
<proteinExistence type="inferred from homology"/>
<comment type="caution">
    <text evidence="8">The sequence shown here is derived from an EMBL/GenBank/DDBJ whole genome shotgun (WGS) entry which is preliminary data.</text>
</comment>
<keyword evidence="9" id="KW-1185">Reference proteome</keyword>
<evidence type="ECO:0000313" key="8">
    <source>
        <dbReference type="EMBL" id="KAB1139954.1"/>
    </source>
</evidence>
<dbReference type="InterPro" id="IPR001128">
    <property type="entry name" value="Cyt_P450"/>
</dbReference>